<keyword evidence="2" id="KW-1185">Reference proteome</keyword>
<protein>
    <submittedName>
        <fullName evidence="1">Uncharacterized protein</fullName>
    </submittedName>
</protein>
<dbReference type="EMBL" id="JBHSFK010000013">
    <property type="protein sequence ID" value="MFC4501965.1"/>
    <property type="molecule type" value="Genomic_DNA"/>
</dbReference>
<evidence type="ECO:0000313" key="2">
    <source>
        <dbReference type="Proteomes" id="UP001595839"/>
    </source>
</evidence>
<proteinExistence type="predicted"/>
<comment type="caution">
    <text evidence="1">The sequence shown here is derived from an EMBL/GenBank/DDBJ whole genome shotgun (WGS) entry which is preliminary data.</text>
</comment>
<organism evidence="1 2">
    <name type="scientific">Streptomyces vulcanius</name>
    <dbReference type="NCBI Taxonomy" id="1441876"/>
    <lineage>
        <taxon>Bacteria</taxon>
        <taxon>Bacillati</taxon>
        <taxon>Actinomycetota</taxon>
        <taxon>Actinomycetes</taxon>
        <taxon>Kitasatosporales</taxon>
        <taxon>Streptomycetaceae</taxon>
        <taxon>Streptomyces</taxon>
    </lineage>
</organism>
<dbReference type="Proteomes" id="UP001595839">
    <property type="component" value="Unassembled WGS sequence"/>
</dbReference>
<name>A0ABV9ATC1_9ACTN</name>
<dbReference type="RefSeq" id="WP_381174716.1">
    <property type="nucleotide sequence ID" value="NZ_JBHSFK010000013.1"/>
</dbReference>
<reference evidence="2" key="1">
    <citation type="journal article" date="2019" name="Int. J. Syst. Evol. Microbiol.">
        <title>The Global Catalogue of Microorganisms (GCM) 10K type strain sequencing project: providing services to taxonomists for standard genome sequencing and annotation.</title>
        <authorList>
            <consortium name="The Broad Institute Genomics Platform"/>
            <consortium name="The Broad Institute Genome Sequencing Center for Infectious Disease"/>
            <person name="Wu L."/>
            <person name="Ma J."/>
        </authorList>
    </citation>
    <scope>NUCLEOTIDE SEQUENCE [LARGE SCALE GENOMIC DNA]</scope>
    <source>
        <strain evidence="2">CGMCC 4.7177</strain>
    </source>
</reference>
<sequence length="53" mass="5302">MLTGGGSGVFVIAAEPAAAHNPVLTDLFAGFVPVLRVGLVDLLALTGARGRGR</sequence>
<gene>
    <name evidence="1" type="ORF">ACFPIH_20925</name>
</gene>
<accession>A0ABV9ATC1</accession>
<evidence type="ECO:0000313" key="1">
    <source>
        <dbReference type="EMBL" id="MFC4501965.1"/>
    </source>
</evidence>